<dbReference type="Proteomes" id="UP000002061">
    <property type="component" value="Chromosome"/>
</dbReference>
<gene>
    <name evidence="1" type="ordered locus">Metin_1430</name>
</gene>
<accession>D5VU25</accession>
<sequence length="195" mass="23229">MNEHERNLDMHELKKYLEKYPIFSPYDNNLAKKLIKYLTFNVEYDDLKFSKFYIIAPKTKRKLAVIDDFSEYPDNGYVHIGAVCSIIVNSAINWLKSEDPRFYEVFGEDPKYIKKILYKRNNLNKKLPNKLKNIFICDNLKSSMLHKNKLRILEGLVGIKFRRLPSIWVSCVLDEIFKETKFDYIFFSIFGSLMK</sequence>
<protein>
    <submittedName>
        <fullName evidence="1">Uncharacterized protein</fullName>
    </submittedName>
</protein>
<keyword evidence="2" id="KW-1185">Reference proteome</keyword>
<dbReference type="EMBL" id="CP002009">
    <property type="protein sequence ID" value="ADG14078.1"/>
    <property type="molecule type" value="Genomic_DNA"/>
</dbReference>
<name>D5VU25_METIM</name>
<dbReference type="AlphaFoldDB" id="D5VU25"/>
<organism evidence="1 2">
    <name type="scientific">Methanocaldococcus infernus (strain DSM 11812 / JCM 15783 / ME)</name>
    <dbReference type="NCBI Taxonomy" id="573063"/>
    <lineage>
        <taxon>Archaea</taxon>
        <taxon>Methanobacteriati</taxon>
        <taxon>Methanobacteriota</taxon>
        <taxon>Methanomada group</taxon>
        <taxon>Methanococci</taxon>
        <taxon>Methanococcales</taxon>
        <taxon>Methanocaldococcaceae</taxon>
        <taxon>Methanocaldococcus</taxon>
    </lineage>
</organism>
<dbReference type="STRING" id="573063.Metin_1430"/>
<dbReference type="RefSeq" id="WP_013100823.1">
    <property type="nucleotide sequence ID" value="NC_014122.1"/>
</dbReference>
<evidence type="ECO:0000313" key="1">
    <source>
        <dbReference type="EMBL" id="ADG14078.1"/>
    </source>
</evidence>
<dbReference type="HOGENOM" id="CLU_1393582_0_0_2"/>
<dbReference type="KEGG" id="mif:Metin_1430"/>
<proteinExistence type="predicted"/>
<evidence type="ECO:0000313" key="2">
    <source>
        <dbReference type="Proteomes" id="UP000002061"/>
    </source>
</evidence>
<reference evidence="1" key="1">
    <citation type="submission" date="2010-04" db="EMBL/GenBank/DDBJ databases">
        <title>Complete sequence of Methanocaldococcus infernus ME.</title>
        <authorList>
            <consortium name="US DOE Joint Genome Institute"/>
            <person name="Lucas S."/>
            <person name="Copeland A."/>
            <person name="Lapidus A."/>
            <person name="Cheng J.-F."/>
            <person name="Bruce D."/>
            <person name="Goodwin L."/>
            <person name="Pitluck S."/>
            <person name="Munk A.C."/>
            <person name="Detter J.C."/>
            <person name="Han C."/>
            <person name="Tapia R."/>
            <person name="Land M."/>
            <person name="Hauser L."/>
            <person name="Kyrpides N."/>
            <person name="Mikhailova N."/>
            <person name="Sieprawska-Lupa M."/>
            <person name="Whitman W.B."/>
            <person name="Woyke T."/>
        </authorList>
    </citation>
    <scope>NUCLEOTIDE SEQUENCE [LARGE SCALE GENOMIC DNA]</scope>
    <source>
        <strain evidence="1">ME</strain>
    </source>
</reference>
<dbReference type="GeneID" id="9132469"/>